<evidence type="ECO:0000313" key="4">
    <source>
        <dbReference type="Proteomes" id="UP001149140"/>
    </source>
</evidence>
<dbReference type="SUPFAM" id="SSF52200">
    <property type="entry name" value="Toll/Interleukin receptor TIR domain"/>
    <property type="match status" value="1"/>
</dbReference>
<keyword evidence="4" id="KW-1185">Reference proteome</keyword>
<evidence type="ECO:0000313" key="3">
    <source>
        <dbReference type="EMBL" id="MDA0159798.1"/>
    </source>
</evidence>
<dbReference type="RefSeq" id="WP_270038566.1">
    <property type="nucleotide sequence ID" value="NZ_JAPDOD010000003.1"/>
</dbReference>
<evidence type="ECO:0000256" key="1">
    <source>
        <dbReference type="SAM" id="MobiDB-lite"/>
    </source>
</evidence>
<reference evidence="3" key="1">
    <citation type="submission" date="2022-10" db="EMBL/GenBank/DDBJ databases">
        <title>The WGS of Solirubrobacter ginsenosidimutans DSM 21036.</title>
        <authorList>
            <person name="Jiang Z."/>
        </authorList>
    </citation>
    <scope>NUCLEOTIDE SEQUENCE</scope>
    <source>
        <strain evidence="3">DSM 21036</strain>
    </source>
</reference>
<dbReference type="PROSITE" id="PS50104">
    <property type="entry name" value="TIR"/>
    <property type="match status" value="1"/>
</dbReference>
<sequence length="478" mass="52381">MQVFISYRRSDSASAAGRLADGLSEKLGAESVFFDTRDLTAGMQWRDELVQRVRAADVVLTVIGPRWADAATERDRDRQRGSADQDVVRLEVEQALRYAPIVIPVLVDGATMPSRQTLARPLQPITALQAESLRSESWHQDVEALVANLATAQPPPTPPSPAAPPATNGASADPSVRRAAQYLASGSLVIVLGSRSNHADGNGGAPVDDDELARRIAEELGVDVGDRGLAWVSQQFALTDGRLELVQQVTRMIDADARPTSVHQALAHLAHVLGERGGGGLMILNANYDRALERAFDAVREPYDLAVFDGQHGGRFVHVPWWSEGEPERRRIDVPNEYVNLPVDEHGRLEHTVIVKLHGGATDPCPPEDRDNYVITEDDHIGYLSRGPMESLVPLQILRKMRESHFLFLGYPVGDWAMRVLLQRLWGEQRLQMKSWAVDPDLSAGEPELWGQLGIAVVAKPLPAYAQALQLAVSQAVP</sequence>
<dbReference type="EMBL" id="JAPDOD010000003">
    <property type="protein sequence ID" value="MDA0159798.1"/>
    <property type="molecule type" value="Genomic_DNA"/>
</dbReference>
<feature type="region of interest" description="Disordered" evidence="1">
    <location>
        <begin position="151"/>
        <end position="175"/>
    </location>
</feature>
<accession>A0A9X3MRB4</accession>
<feature type="compositionally biased region" description="Pro residues" evidence="1">
    <location>
        <begin position="153"/>
        <end position="164"/>
    </location>
</feature>
<dbReference type="InterPro" id="IPR035897">
    <property type="entry name" value="Toll_tir_struct_dom_sf"/>
</dbReference>
<organism evidence="3 4">
    <name type="scientific">Solirubrobacter ginsenosidimutans</name>
    <dbReference type="NCBI Taxonomy" id="490573"/>
    <lineage>
        <taxon>Bacteria</taxon>
        <taxon>Bacillati</taxon>
        <taxon>Actinomycetota</taxon>
        <taxon>Thermoleophilia</taxon>
        <taxon>Solirubrobacterales</taxon>
        <taxon>Solirubrobacteraceae</taxon>
        <taxon>Solirubrobacter</taxon>
    </lineage>
</organism>
<name>A0A9X3MRB4_9ACTN</name>
<feature type="domain" description="TIR" evidence="2">
    <location>
        <begin position="1"/>
        <end position="145"/>
    </location>
</feature>
<comment type="caution">
    <text evidence="3">The sequence shown here is derived from an EMBL/GenBank/DDBJ whole genome shotgun (WGS) entry which is preliminary data.</text>
</comment>
<protein>
    <submittedName>
        <fullName evidence="3">TIR domain-containing protein</fullName>
    </submittedName>
</protein>
<dbReference type="InterPro" id="IPR000157">
    <property type="entry name" value="TIR_dom"/>
</dbReference>
<proteinExistence type="predicted"/>
<evidence type="ECO:0000259" key="2">
    <source>
        <dbReference type="PROSITE" id="PS50104"/>
    </source>
</evidence>
<dbReference type="Pfam" id="PF13289">
    <property type="entry name" value="SIR2_2"/>
    <property type="match status" value="1"/>
</dbReference>
<dbReference type="GO" id="GO:0007165">
    <property type="term" value="P:signal transduction"/>
    <property type="evidence" value="ECO:0007669"/>
    <property type="project" value="InterPro"/>
</dbReference>
<dbReference type="AlphaFoldDB" id="A0A9X3MRB4"/>
<gene>
    <name evidence="3" type="ORF">OM076_05960</name>
</gene>
<dbReference type="Gene3D" id="3.40.50.10140">
    <property type="entry name" value="Toll/interleukin-1 receptor homology (TIR) domain"/>
    <property type="match status" value="1"/>
</dbReference>
<dbReference type="Pfam" id="PF13676">
    <property type="entry name" value="TIR_2"/>
    <property type="match status" value="1"/>
</dbReference>
<dbReference type="Proteomes" id="UP001149140">
    <property type="component" value="Unassembled WGS sequence"/>
</dbReference>